<evidence type="ECO:0000313" key="1">
    <source>
        <dbReference type="EMBL" id="OUI80305.1"/>
    </source>
</evidence>
<dbReference type="NCBIfam" id="TIGR02564">
    <property type="entry name" value="cas_Csy1"/>
    <property type="match status" value="1"/>
</dbReference>
<proteinExistence type="predicted"/>
<accession>A0A251ZZX5</accession>
<comment type="caution">
    <text evidence="1">The sequence shown here is derived from an EMBL/GenBank/DDBJ whole genome shotgun (WGS) entry which is preliminary data.</text>
</comment>
<organism evidence="1 2">
    <name type="scientific">Acetobacter orientalis</name>
    <dbReference type="NCBI Taxonomy" id="146474"/>
    <lineage>
        <taxon>Bacteria</taxon>
        <taxon>Pseudomonadati</taxon>
        <taxon>Pseudomonadota</taxon>
        <taxon>Alphaproteobacteria</taxon>
        <taxon>Acetobacterales</taxon>
        <taxon>Acetobacteraceae</taxon>
        <taxon>Acetobacter</taxon>
    </lineage>
</organism>
<name>A0A251ZZX5_9PROT</name>
<gene>
    <name evidence="1" type="ORF">HK12_09295</name>
</gene>
<protein>
    <submittedName>
        <fullName evidence="1">CRISPR-associated protein Csy1</fullName>
    </submittedName>
</protein>
<dbReference type="AlphaFoldDB" id="A0A251ZZX5"/>
<evidence type="ECO:0000313" key="2">
    <source>
        <dbReference type="Proteomes" id="UP000194639"/>
    </source>
</evidence>
<dbReference type="EMBL" id="JOMO01000036">
    <property type="protein sequence ID" value="OUI80305.1"/>
    <property type="molecule type" value="Genomic_DNA"/>
</dbReference>
<dbReference type="Proteomes" id="UP000194639">
    <property type="component" value="Unassembled WGS sequence"/>
</dbReference>
<dbReference type="Pfam" id="PF09611">
    <property type="entry name" value="Cas_Csy1"/>
    <property type="match status" value="1"/>
</dbReference>
<dbReference type="InterPro" id="IPR013397">
    <property type="entry name" value="CRISPR-assoc_prot_Csy1"/>
</dbReference>
<reference evidence="1 2" key="1">
    <citation type="submission" date="2014-06" db="EMBL/GenBank/DDBJ databases">
        <authorList>
            <person name="Ju J."/>
            <person name="Zhang J."/>
        </authorList>
    </citation>
    <scope>NUCLEOTIDE SEQUENCE [LARGE SCALE GENOMIC DNA]</scope>
    <source>
        <strain evidence="1">DmW_045</strain>
    </source>
</reference>
<sequence length="448" mass="49910">MGVTMQQLNARAHTFRQAIAGFIAARKDEKLKNPEQDAISAQKYDYATWLADAARRVNQLQAATHIAKATHSSAGGSSLYVPPENLPCRAEIGTHMLKGMVPIDVVGNAAALDVFKFLKTQVEGKTLLAWAERGDADLKAALSDNPQMAEAWVKAFAGLVAPSGTAQSHALMKQIYWLTGENPLEDRDFCLLQPVFSSALAHVIHAEIQDTRFGEQNTEARNAFYKKQPYDGAYKDYKGLAVRKLGGTKPQNVSQLNSERGGVNYLFASLPPTWQSQYKPPVLNRTTVLSAFFKTKEAFVALQKLAQFLKSDPAPNVETRQKRTHLEQEIAFALVEFAALIKSSLPAGWSRAPACELALCEKLWLDPERSTLPENDEFLEDDRLFKEAYALGDWPDEVAQRFANELNALLRKAGLVTVGNTEYEHWVQQVMIEAAWPVPVRRRVKEKI</sequence>